<evidence type="ECO:0000313" key="9">
    <source>
        <dbReference type="EMBL" id="RLQ94085.1"/>
    </source>
</evidence>
<feature type="transmembrane region" description="Helical" evidence="7">
    <location>
        <begin position="233"/>
        <end position="251"/>
    </location>
</feature>
<dbReference type="Pfam" id="PF00528">
    <property type="entry name" value="BPD_transp_1"/>
    <property type="match status" value="1"/>
</dbReference>
<comment type="caution">
    <text evidence="9">The sequence shown here is derived from an EMBL/GenBank/DDBJ whole genome shotgun (WGS) entry which is preliminary data.</text>
</comment>
<keyword evidence="4 7" id="KW-0812">Transmembrane</keyword>
<dbReference type="PANTHER" id="PTHR30043:SF1">
    <property type="entry name" value="ABC TRANSPORT SYSTEM PERMEASE PROTEIN P69"/>
    <property type="match status" value="1"/>
</dbReference>
<evidence type="ECO:0000259" key="8">
    <source>
        <dbReference type="PROSITE" id="PS50928"/>
    </source>
</evidence>
<keyword evidence="3" id="KW-1003">Cell membrane</keyword>
<dbReference type="AlphaFoldDB" id="A0A3L7JUV7"/>
<reference evidence="9 10" key="1">
    <citation type="submission" date="2018-10" db="EMBL/GenBank/DDBJ databases">
        <title>Falsibacillus sp. genome draft.</title>
        <authorList>
            <person name="Shi S."/>
        </authorList>
    </citation>
    <scope>NUCLEOTIDE SEQUENCE [LARGE SCALE GENOMIC DNA]</scope>
    <source>
        <strain evidence="9 10">GY 10110</strain>
    </source>
</reference>
<evidence type="ECO:0000256" key="4">
    <source>
        <dbReference type="ARBA" id="ARBA00022692"/>
    </source>
</evidence>
<sequence length="259" mass="28694">MTQDQLKKPARTKFWTTVILLIVLFWVSAKSTDATFSELFDGLPQIGILLAKMFPPDWSYFSYVIDPMLETIRMALLGATFGAILAIPVALLSASNVFESSWIVLPSRFILNLIRTVPDLLLAAIFVAIFGLGPLPGIWALTIFSLGIIAKLTYESIEAIDRGPLEAMTAVGANKLQWIFFGVIPQVLPQFLSYSIYTFEINVRAAAVLGLVGAGGIGIYYERTLGFFQYDRVASIIIFTLVVVLLIDYISTKIREKLI</sequence>
<comment type="similarity">
    <text evidence="7">Belongs to the binding-protein-dependent transport system permease family.</text>
</comment>
<feature type="domain" description="ABC transmembrane type-1" evidence="8">
    <location>
        <begin position="68"/>
        <end position="251"/>
    </location>
</feature>
<evidence type="ECO:0000313" key="10">
    <source>
        <dbReference type="Proteomes" id="UP000276770"/>
    </source>
</evidence>
<feature type="transmembrane region" description="Helical" evidence="7">
    <location>
        <begin position="203"/>
        <end position="221"/>
    </location>
</feature>
<dbReference type="PANTHER" id="PTHR30043">
    <property type="entry name" value="PHOSPHONATES TRANSPORT SYSTEM PERMEASE PROTEIN"/>
    <property type="match status" value="1"/>
</dbReference>
<dbReference type="InterPro" id="IPR035906">
    <property type="entry name" value="MetI-like_sf"/>
</dbReference>
<evidence type="ECO:0000256" key="1">
    <source>
        <dbReference type="ARBA" id="ARBA00004651"/>
    </source>
</evidence>
<dbReference type="RefSeq" id="WP_121681601.1">
    <property type="nucleotide sequence ID" value="NZ_RCVZ01000011.1"/>
</dbReference>
<feature type="transmembrane region" description="Helical" evidence="7">
    <location>
        <begin position="74"/>
        <end position="98"/>
    </location>
</feature>
<evidence type="ECO:0000256" key="2">
    <source>
        <dbReference type="ARBA" id="ARBA00022448"/>
    </source>
</evidence>
<evidence type="ECO:0000256" key="7">
    <source>
        <dbReference type="RuleBase" id="RU363032"/>
    </source>
</evidence>
<dbReference type="OrthoDB" id="9808005at2"/>
<evidence type="ECO:0000256" key="5">
    <source>
        <dbReference type="ARBA" id="ARBA00022989"/>
    </source>
</evidence>
<protein>
    <submittedName>
        <fullName evidence="9">Phosphonate ABC transporter, permease protein PhnE</fullName>
    </submittedName>
</protein>
<dbReference type="PROSITE" id="PS50928">
    <property type="entry name" value="ABC_TM1"/>
    <property type="match status" value="1"/>
</dbReference>
<evidence type="ECO:0000256" key="6">
    <source>
        <dbReference type="ARBA" id="ARBA00023136"/>
    </source>
</evidence>
<comment type="subcellular location">
    <subcellularLocation>
        <location evidence="1 7">Cell membrane</location>
        <topology evidence="1 7">Multi-pass membrane protein</topology>
    </subcellularLocation>
</comment>
<keyword evidence="5 7" id="KW-1133">Transmembrane helix</keyword>
<feature type="transmembrane region" description="Helical" evidence="7">
    <location>
        <begin position="178"/>
        <end position="197"/>
    </location>
</feature>
<dbReference type="Gene3D" id="1.10.3720.10">
    <property type="entry name" value="MetI-like"/>
    <property type="match status" value="1"/>
</dbReference>
<keyword evidence="6 7" id="KW-0472">Membrane</keyword>
<dbReference type="GO" id="GO:0005886">
    <property type="term" value="C:plasma membrane"/>
    <property type="evidence" value="ECO:0007669"/>
    <property type="project" value="UniProtKB-SubCell"/>
</dbReference>
<dbReference type="InterPro" id="IPR005769">
    <property type="entry name" value="PhnE/PtxC"/>
</dbReference>
<feature type="transmembrane region" description="Helical" evidence="7">
    <location>
        <begin position="110"/>
        <end position="132"/>
    </location>
</feature>
<accession>A0A3L7JUV7</accession>
<gene>
    <name evidence="9" type="primary">phnE</name>
    <name evidence="9" type="ORF">D9X91_15765</name>
</gene>
<keyword evidence="10" id="KW-1185">Reference proteome</keyword>
<feature type="transmembrane region" description="Helical" evidence="7">
    <location>
        <begin position="12"/>
        <end position="29"/>
    </location>
</feature>
<keyword evidence="2 7" id="KW-0813">Transport</keyword>
<dbReference type="InterPro" id="IPR000515">
    <property type="entry name" value="MetI-like"/>
</dbReference>
<dbReference type="CDD" id="cd06261">
    <property type="entry name" value="TM_PBP2"/>
    <property type="match status" value="1"/>
</dbReference>
<proteinExistence type="inferred from homology"/>
<dbReference type="Proteomes" id="UP000276770">
    <property type="component" value="Unassembled WGS sequence"/>
</dbReference>
<dbReference type="GO" id="GO:0015416">
    <property type="term" value="F:ABC-type phosphonate transporter activity"/>
    <property type="evidence" value="ECO:0007669"/>
    <property type="project" value="InterPro"/>
</dbReference>
<dbReference type="NCBIfam" id="TIGR01097">
    <property type="entry name" value="PhnE"/>
    <property type="match status" value="1"/>
</dbReference>
<dbReference type="SUPFAM" id="SSF161098">
    <property type="entry name" value="MetI-like"/>
    <property type="match status" value="1"/>
</dbReference>
<organism evidence="9 10">
    <name type="scientific">Falsibacillus albus</name>
    <dbReference type="NCBI Taxonomy" id="2478915"/>
    <lineage>
        <taxon>Bacteria</taxon>
        <taxon>Bacillati</taxon>
        <taxon>Bacillota</taxon>
        <taxon>Bacilli</taxon>
        <taxon>Bacillales</taxon>
        <taxon>Bacillaceae</taxon>
        <taxon>Falsibacillus</taxon>
    </lineage>
</organism>
<evidence type="ECO:0000256" key="3">
    <source>
        <dbReference type="ARBA" id="ARBA00022475"/>
    </source>
</evidence>
<dbReference type="EMBL" id="RCVZ01000011">
    <property type="protein sequence ID" value="RLQ94085.1"/>
    <property type="molecule type" value="Genomic_DNA"/>
</dbReference>
<name>A0A3L7JUV7_9BACI</name>